<gene>
    <name evidence="1" type="ORF">NCTC7922_02801</name>
</gene>
<organism evidence="1 2">
    <name type="scientific">Escherichia coli</name>
    <dbReference type="NCBI Taxonomy" id="562"/>
    <lineage>
        <taxon>Bacteria</taxon>
        <taxon>Pseudomonadati</taxon>
        <taxon>Pseudomonadota</taxon>
        <taxon>Gammaproteobacteria</taxon>
        <taxon>Enterobacterales</taxon>
        <taxon>Enterobacteriaceae</taxon>
        <taxon>Escherichia</taxon>
    </lineage>
</organism>
<evidence type="ECO:0000313" key="2">
    <source>
        <dbReference type="Proteomes" id="UP000254174"/>
    </source>
</evidence>
<sequence>MVVSNNFVPLVFGEKWKQHYSGAAIAVCGGAAALSGEPDWFAADGESAGRYQL</sequence>
<protein>
    <submittedName>
        <fullName evidence="1">Uncharacterized protein</fullName>
    </submittedName>
</protein>
<evidence type="ECO:0000313" key="1">
    <source>
        <dbReference type="EMBL" id="STM16398.1"/>
    </source>
</evidence>
<dbReference type="EMBL" id="UGFC01000006">
    <property type="protein sequence ID" value="STM16398.1"/>
    <property type="molecule type" value="Genomic_DNA"/>
</dbReference>
<name>A0A377D7R1_ECOLX</name>
<dbReference type="Proteomes" id="UP000254174">
    <property type="component" value="Unassembled WGS sequence"/>
</dbReference>
<reference evidence="1 2" key="1">
    <citation type="submission" date="2018-06" db="EMBL/GenBank/DDBJ databases">
        <authorList>
            <consortium name="Pathogen Informatics"/>
            <person name="Doyle S."/>
        </authorList>
    </citation>
    <scope>NUCLEOTIDE SEQUENCE [LARGE SCALE GENOMIC DNA]</scope>
    <source>
        <strain evidence="1 2">NCTC7922</strain>
    </source>
</reference>
<accession>A0A377D7R1</accession>
<proteinExistence type="predicted"/>
<dbReference type="AlphaFoldDB" id="A0A377D7R1"/>